<feature type="binding site" evidence="11">
    <location>
        <position position="197"/>
    </location>
    <ligand>
        <name>substrate</name>
    </ligand>
</feature>
<protein>
    <recommendedName>
        <fullName evidence="5">Nicotinate-nucleotide pyrophosphorylase [carboxylating]</fullName>
        <ecNumber evidence="4">2.4.2.19</ecNumber>
    </recommendedName>
    <alternativeName>
        <fullName evidence="9">Quinolinate phosphoribosyltransferase [decarboxylating]</fullName>
    </alternativeName>
</protein>
<dbReference type="GO" id="GO:0034213">
    <property type="term" value="P:quinolinate catabolic process"/>
    <property type="evidence" value="ECO:0007669"/>
    <property type="project" value="TreeGrafter"/>
</dbReference>
<dbReference type="SUPFAM" id="SSF51690">
    <property type="entry name" value="Nicotinate/Quinolinate PRTase C-terminal domain-like"/>
    <property type="match status" value="1"/>
</dbReference>
<keyword evidence="7 10" id="KW-0328">Glycosyltransferase</keyword>
<feature type="binding site" evidence="11">
    <location>
        <begin position="173"/>
        <end position="175"/>
    </location>
    <ligand>
        <name>substrate</name>
    </ligand>
</feature>
<dbReference type="InterPro" id="IPR002638">
    <property type="entry name" value="Quinolinate_PRibosylTrfase_C"/>
</dbReference>
<evidence type="ECO:0000256" key="5">
    <source>
        <dbReference type="ARBA" id="ARBA00020990"/>
    </source>
</evidence>
<dbReference type="InterPro" id="IPR027277">
    <property type="entry name" value="NadC/ModD"/>
</dbReference>
<keyword evidence="15" id="KW-1185">Reference proteome</keyword>
<dbReference type="Proteomes" id="UP000198854">
    <property type="component" value="Unassembled WGS sequence"/>
</dbReference>
<dbReference type="GO" id="GO:0009435">
    <property type="term" value="P:NAD+ biosynthetic process"/>
    <property type="evidence" value="ECO:0007669"/>
    <property type="project" value="UniProtKB-UniPathway"/>
</dbReference>
<dbReference type="PANTHER" id="PTHR32179">
    <property type="entry name" value="NICOTINATE-NUCLEOTIDE PYROPHOSPHORYLASE [CARBOXYLATING]"/>
    <property type="match status" value="1"/>
</dbReference>
<dbReference type="EMBL" id="FNDD01000015">
    <property type="protein sequence ID" value="SDH39962.1"/>
    <property type="molecule type" value="Genomic_DNA"/>
</dbReference>
<evidence type="ECO:0000256" key="8">
    <source>
        <dbReference type="ARBA" id="ARBA00022679"/>
    </source>
</evidence>
<dbReference type="GO" id="GO:0004514">
    <property type="term" value="F:nicotinate-nucleotide diphosphorylase (carboxylating) activity"/>
    <property type="evidence" value="ECO:0007669"/>
    <property type="project" value="UniProtKB-EC"/>
</dbReference>
<evidence type="ECO:0000256" key="7">
    <source>
        <dbReference type="ARBA" id="ARBA00022676"/>
    </source>
</evidence>
<feature type="binding site" evidence="11">
    <location>
        <position position="140"/>
    </location>
    <ligand>
        <name>substrate</name>
    </ligand>
</feature>
<evidence type="ECO:0000256" key="10">
    <source>
        <dbReference type="PIRNR" id="PIRNR006250"/>
    </source>
</evidence>
<dbReference type="STRING" id="861298.SAMN04488136_11534"/>
<dbReference type="InterPro" id="IPR022412">
    <property type="entry name" value="Quinolinate_PRibosylTrfase_N"/>
</dbReference>
<evidence type="ECO:0000313" key="15">
    <source>
        <dbReference type="Proteomes" id="UP000198854"/>
    </source>
</evidence>
<evidence type="ECO:0000256" key="1">
    <source>
        <dbReference type="ARBA" id="ARBA00003237"/>
    </source>
</evidence>
<dbReference type="InterPro" id="IPR004393">
    <property type="entry name" value="NadC"/>
</dbReference>
<dbReference type="InterPro" id="IPR013785">
    <property type="entry name" value="Aldolase_TIM"/>
</dbReference>
<organism evidence="14 15">
    <name type="scientific">Vibrio xiamenensis</name>
    <dbReference type="NCBI Taxonomy" id="861298"/>
    <lineage>
        <taxon>Bacteria</taxon>
        <taxon>Pseudomonadati</taxon>
        <taxon>Pseudomonadota</taxon>
        <taxon>Gammaproteobacteria</taxon>
        <taxon>Vibrionales</taxon>
        <taxon>Vibrionaceae</taxon>
        <taxon>Vibrio</taxon>
    </lineage>
</organism>
<dbReference type="PANTHER" id="PTHR32179:SF3">
    <property type="entry name" value="NICOTINATE-NUCLEOTIDE PYROPHOSPHORYLASE [CARBOXYLATING]"/>
    <property type="match status" value="1"/>
</dbReference>
<comment type="similarity">
    <text evidence="3 10">Belongs to the NadC/ModD family.</text>
</comment>
<reference evidence="15" key="1">
    <citation type="submission" date="2016-10" db="EMBL/GenBank/DDBJ databases">
        <authorList>
            <person name="Varghese N."/>
            <person name="Submissions S."/>
        </authorList>
    </citation>
    <scope>NUCLEOTIDE SEQUENCE [LARGE SCALE GENOMIC DNA]</scope>
    <source>
        <strain evidence="15">CGMCC 1.10228</strain>
    </source>
</reference>
<dbReference type="GO" id="GO:0005737">
    <property type="term" value="C:cytoplasm"/>
    <property type="evidence" value="ECO:0007669"/>
    <property type="project" value="TreeGrafter"/>
</dbReference>
<evidence type="ECO:0000259" key="13">
    <source>
        <dbReference type="Pfam" id="PF02749"/>
    </source>
</evidence>
<feature type="domain" description="Quinolinate phosphoribosyl transferase C-terminal" evidence="12">
    <location>
        <begin position="153"/>
        <end position="316"/>
    </location>
</feature>
<evidence type="ECO:0000256" key="9">
    <source>
        <dbReference type="ARBA" id="ARBA00033102"/>
    </source>
</evidence>
<dbReference type="InterPro" id="IPR037128">
    <property type="entry name" value="Quinolinate_PRibosylTase_N_sf"/>
</dbReference>
<dbReference type="Pfam" id="PF01729">
    <property type="entry name" value="QRPTase_C"/>
    <property type="match status" value="1"/>
</dbReference>
<evidence type="ECO:0000256" key="3">
    <source>
        <dbReference type="ARBA" id="ARBA00009400"/>
    </source>
</evidence>
<feature type="binding site" evidence="11">
    <location>
        <begin position="280"/>
        <end position="282"/>
    </location>
    <ligand>
        <name>substrate</name>
    </ligand>
</feature>
<proteinExistence type="inferred from homology"/>
<dbReference type="FunFam" id="3.20.20.70:FF:000030">
    <property type="entry name" value="Nicotinate-nucleotide pyrophosphorylase, carboxylating"/>
    <property type="match status" value="1"/>
</dbReference>
<dbReference type="Gene3D" id="3.90.1170.20">
    <property type="entry name" value="Quinolinate phosphoribosyl transferase, N-terminal domain"/>
    <property type="match status" value="1"/>
</dbReference>
<feature type="binding site" evidence="11">
    <location>
        <position position="257"/>
    </location>
    <ligand>
        <name>substrate</name>
    </ligand>
</feature>
<feature type="binding site" evidence="11">
    <location>
        <begin position="301"/>
        <end position="303"/>
    </location>
    <ligand>
        <name>substrate</name>
    </ligand>
</feature>
<name>A0A1G8C3G4_9VIBR</name>
<evidence type="ECO:0000256" key="4">
    <source>
        <dbReference type="ARBA" id="ARBA00011944"/>
    </source>
</evidence>
<keyword evidence="8 10" id="KW-0808">Transferase</keyword>
<comment type="function">
    <text evidence="1">Involved in the catabolism of quinolinic acid (QA).</text>
</comment>
<dbReference type="InterPro" id="IPR036068">
    <property type="entry name" value="Nicotinate_pribotase-like_C"/>
</dbReference>
<evidence type="ECO:0000256" key="2">
    <source>
        <dbReference type="ARBA" id="ARBA00004893"/>
    </source>
</evidence>
<feature type="binding site" evidence="11">
    <location>
        <position position="236"/>
    </location>
    <ligand>
        <name>substrate</name>
    </ligand>
</feature>
<dbReference type="CDD" id="cd01572">
    <property type="entry name" value="QPRTase"/>
    <property type="match status" value="1"/>
</dbReference>
<dbReference type="AlphaFoldDB" id="A0A1G8C3G4"/>
<feature type="domain" description="Quinolinate phosphoribosyl transferase N-terminal" evidence="13">
    <location>
        <begin position="66"/>
        <end position="150"/>
    </location>
</feature>
<dbReference type="NCBIfam" id="TIGR00078">
    <property type="entry name" value="nadC"/>
    <property type="match status" value="1"/>
</dbReference>
<evidence type="ECO:0000313" key="14">
    <source>
        <dbReference type="EMBL" id="SDH39962.1"/>
    </source>
</evidence>
<dbReference type="EC" id="2.4.2.19" evidence="4"/>
<dbReference type="UniPathway" id="UPA00253">
    <property type="reaction ID" value="UER00331"/>
</dbReference>
<evidence type="ECO:0000256" key="6">
    <source>
        <dbReference type="ARBA" id="ARBA00022642"/>
    </source>
</evidence>
<keyword evidence="6" id="KW-0662">Pyridine nucleotide biosynthesis</keyword>
<sequence length="318" mass="34404">MAEFGVKTPYYTRSVPLGLITFAMKDTHNSQARLEYLKQQLPLEITRAVSDTLREDLGGTLDPAADITASLIPADAVNEATIITREAGVFCGQAWADEVFKQLGGEVSIKWYVQDGDHVEPNQTLCDLKGPARILLTGERNAMNFIQTLSGCATITATYAKALEGTDCKLLDTRKTVPGLRSALKYAVACGGGFNHRIGVFDAYLIKENHIIACGGISQAIATAKQLNPGKPVEVETESLAELQQAIEAGADIIMLDNFSLEMMREAVTINAGRAALENSGNVTLETLREYAQTGVDYISVGALTKHVKAMDLSMRFK</sequence>
<dbReference type="Gene3D" id="3.20.20.70">
    <property type="entry name" value="Aldolase class I"/>
    <property type="match status" value="1"/>
</dbReference>
<evidence type="ECO:0000256" key="11">
    <source>
        <dbReference type="PIRSR" id="PIRSR006250-1"/>
    </source>
</evidence>
<gene>
    <name evidence="14" type="ORF">SAMN04488136_11534</name>
</gene>
<dbReference type="FunFam" id="3.90.1170.20:FF:000002">
    <property type="entry name" value="Nicotinate-nucleotide pyrophosphorylase [carboxylating]"/>
    <property type="match status" value="1"/>
</dbReference>
<accession>A0A1G8C3G4</accession>
<evidence type="ECO:0000259" key="12">
    <source>
        <dbReference type="Pfam" id="PF01729"/>
    </source>
</evidence>
<feature type="binding site" evidence="11">
    <location>
        <position position="207"/>
    </location>
    <ligand>
        <name>substrate</name>
    </ligand>
</feature>
<dbReference type="Pfam" id="PF02749">
    <property type="entry name" value="QRPTase_N"/>
    <property type="match status" value="1"/>
</dbReference>
<dbReference type="SUPFAM" id="SSF54675">
    <property type="entry name" value="Nicotinate/Quinolinate PRTase N-terminal domain-like"/>
    <property type="match status" value="1"/>
</dbReference>
<dbReference type="PIRSF" id="PIRSF006250">
    <property type="entry name" value="NadC_ModD"/>
    <property type="match status" value="1"/>
</dbReference>
<comment type="pathway">
    <text evidence="2">Cofactor biosynthesis; NAD(+) biosynthesis; nicotinate D-ribonucleotide from quinolinate: step 1/1.</text>
</comment>